<feature type="domain" description="MIF4G-like type 2" evidence="3">
    <location>
        <begin position="534"/>
        <end position="778"/>
    </location>
</feature>
<dbReference type="GO" id="GO:0003729">
    <property type="term" value="F:mRNA binding"/>
    <property type="evidence" value="ECO:0007669"/>
    <property type="project" value="TreeGrafter"/>
</dbReference>
<feature type="compositionally biased region" description="Basic residues" evidence="1">
    <location>
        <begin position="9"/>
        <end position="19"/>
    </location>
</feature>
<organism evidence="4 5">
    <name type="scientific">Hirsutella minnesotensis 3608</name>
    <dbReference type="NCBI Taxonomy" id="1043627"/>
    <lineage>
        <taxon>Eukaryota</taxon>
        <taxon>Fungi</taxon>
        <taxon>Dikarya</taxon>
        <taxon>Ascomycota</taxon>
        <taxon>Pezizomycotina</taxon>
        <taxon>Sordariomycetes</taxon>
        <taxon>Hypocreomycetidae</taxon>
        <taxon>Hypocreales</taxon>
        <taxon>Ophiocordycipitaceae</taxon>
        <taxon>Hirsutella</taxon>
    </lineage>
</organism>
<dbReference type="PANTHER" id="PTHR12412:SF2">
    <property type="entry name" value="NUCLEAR CAP-BINDING PROTEIN SUBUNIT 1"/>
    <property type="match status" value="1"/>
</dbReference>
<reference evidence="4 5" key="1">
    <citation type="journal article" date="2014" name="Genome Biol. Evol.">
        <title>Comparative genomics and transcriptomics analyses reveal divergent lifestyle features of nematode endoparasitic fungus Hirsutella minnesotensis.</title>
        <authorList>
            <person name="Lai Y."/>
            <person name="Liu K."/>
            <person name="Zhang X."/>
            <person name="Zhang X."/>
            <person name="Li K."/>
            <person name="Wang N."/>
            <person name="Shu C."/>
            <person name="Wu Y."/>
            <person name="Wang C."/>
            <person name="Bushley K.E."/>
            <person name="Xiang M."/>
            <person name="Liu X."/>
        </authorList>
    </citation>
    <scope>NUCLEOTIDE SEQUENCE [LARGE SCALE GENOMIC DNA]</scope>
    <source>
        <strain evidence="4 5">3608</strain>
    </source>
</reference>
<dbReference type="GO" id="GO:0000184">
    <property type="term" value="P:nuclear-transcribed mRNA catabolic process, nonsense-mediated decay"/>
    <property type="evidence" value="ECO:0007669"/>
    <property type="project" value="TreeGrafter"/>
</dbReference>
<dbReference type="FunFam" id="1.25.40.180:FF:000035">
    <property type="entry name" value="snRNA cap binding complex subunit (Gcr3)"/>
    <property type="match status" value="1"/>
</dbReference>
<dbReference type="SUPFAM" id="SSF48371">
    <property type="entry name" value="ARM repeat"/>
    <property type="match status" value="3"/>
</dbReference>
<evidence type="ECO:0000259" key="2">
    <source>
        <dbReference type="Pfam" id="PF09088"/>
    </source>
</evidence>
<evidence type="ECO:0000313" key="4">
    <source>
        <dbReference type="EMBL" id="KJZ74197.1"/>
    </source>
</evidence>
<dbReference type="InterPro" id="IPR016024">
    <property type="entry name" value="ARM-type_fold"/>
</dbReference>
<dbReference type="InterPro" id="IPR015172">
    <property type="entry name" value="MIF4G-like_typ-1"/>
</dbReference>
<protein>
    <recommendedName>
        <fullName evidence="6">Cap binding protein</fullName>
    </recommendedName>
</protein>
<dbReference type="OrthoDB" id="10252707at2759"/>
<evidence type="ECO:0000259" key="3">
    <source>
        <dbReference type="Pfam" id="PF09090"/>
    </source>
</evidence>
<proteinExistence type="predicted"/>
<dbReference type="GO" id="GO:0000339">
    <property type="term" value="F:RNA cap binding"/>
    <property type="evidence" value="ECO:0007669"/>
    <property type="project" value="InterPro"/>
</dbReference>
<evidence type="ECO:0000313" key="5">
    <source>
        <dbReference type="Proteomes" id="UP000054481"/>
    </source>
</evidence>
<dbReference type="GO" id="GO:0005634">
    <property type="term" value="C:nucleus"/>
    <property type="evidence" value="ECO:0007669"/>
    <property type="project" value="TreeGrafter"/>
</dbReference>
<dbReference type="GO" id="GO:0006406">
    <property type="term" value="P:mRNA export from nucleus"/>
    <property type="evidence" value="ECO:0007669"/>
    <property type="project" value="InterPro"/>
</dbReference>
<gene>
    <name evidence="4" type="ORF">HIM_06428</name>
</gene>
<dbReference type="InterPro" id="IPR015174">
    <property type="entry name" value="MIF4G-like_typ-2"/>
</dbReference>
<accession>A0A0F7ZZG8</accession>
<sequence>MADHDRRPHGGHNYRKRRHREDDDHFDRRQQRRRTDSAPVPVRLRRQLLGLADSPLRQWGHEVQSIARMLGDNHEDEQLRDTFVTLSLQLAVEQPLKTPFVAAVVLVANTLKPDLVDVVLARLAESIDSNLALGDWRQVKLLLKFLACLQSCLEGDGIFPLLEELFSRAADLQTASSDDTIGTEIVKIILLTIPYVMAAAPGQFQQKAADLMEKTDIIASEPHALQALVDPFHPEGTEESPSASRNLCMLLQKQLQAEASKGWVLACLPRPWQMPLEEIEAQDKLANPTKHALPAITVPKTVIAGPRPLFPEVYFSVYANQDVESVPALTDIASSLIRDGLIDTINILDFNRNTVARYLMDLDCYFADGTFVKRATPFDELRNFPDNRNTWKPEDVAVDTVFSQLFMLPKPERKVVFYHSVLTEACKLAPAAIAPSLGRAIRYLYRNSPQMDLELNYRFLDWFSHHLSNFGFTWKWAEWADDTQLPNLHPRKWFLQGALDKEVRLSFAQRIQKTLPEPYQPLVGPEKEKDVPDFKFKDPDTPFSKEGQEIGALLRRKAPDEELQAVIDSIQSQASERALDPVVTSTDVFMTAVCWVGSKSLSHVLACIDRTKGRLLDAGSASAAARAQIVTAVMSYWHAHPGVALSIIEKLLNYSILTPFSIADWTLGASTPSNGTDGGASLGQPYIFELVSNTVAKVSGRLRQVLTAADTDEETREKEIQAMRDLFRAINDALVSWADGNKDEMMEGGDRSNEKEALIRRWGQRWLRVFQRVAAIEEAFVLEAAKSKADTTAAPEPMVES</sequence>
<dbReference type="PANTHER" id="PTHR12412">
    <property type="entry name" value="CAP BINDING PROTEIN"/>
    <property type="match status" value="1"/>
</dbReference>
<dbReference type="Pfam" id="PF09090">
    <property type="entry name" value="MIF4G_like_2"/>
    <property type="match status" value="1"/>
</dbReference>
<dbReference type="Proteomes" id="UP000054481">
    <property type="component" value="Unassembled WGS sequence"/>
</dbReference>
<evidence type="ECO:0000256" key="1">
    <source>
        <dbReference type="SAM" id="MobiDB-lite"/>
    </source>
</evidence>
<dbReference type="AlphaFoldDB" id="A0A0F7ZZG8"/>
<feature type="region of interest" description="Disordered" evidence="1">
    <location>
        <begin position="1"/>
        <end position="39"/>
    </location>
</feature>
<dbReference type="GO" id="GO:0005846">
    <property type="term" value="C:nuclear cap binding complex"/>
    <property type="evidence" value="ECO:0007669"/>
    <property type="project" value="InterPro"/>
</dbReference>
<feature type="compositionally biased region" description="Basic and acidic residues" evidence="1">
    <location>
        <begin position="20"/>
        <end position="36"/>
    </location>
</feature>
<feature type="domain" description="MIF4G-like type 1" evidence="2">
    <location>
        <begin position="327"/>
        <end position="517"/>
    </location>
</feature>
<evidence type="ECO:0008006" key="6">
    <source>
        <dbReference type="Google" id="ProtNLM"/>
    </source>
</evidence>
<name>A0A0F7ZZG8_9HYPO</name>
<dbReference type="Pfam" id="PF09088">
    <property type="entry name" value="MIF4G_like"/>
    <property type="match status" value="1"/>
</dbReference>
<dbReference type="EMBL" id="KQ030528">
    <property type="protein sequence ID" value="KJZ74197.1"/>
    <property type="molecule type" value="Genomic_DNA"/>
</dbReference>
<dbReference type="Gene3D" id="1.25.40.180">
    <property type="match status" value="3"/>
</dbReference>
<dbReference type="FunFam" id="1.25.40.180:FF:000079">
    <property type="entry name" value="Related to cap binding protein 80 (Cbp80)"/>
    <property type="match status" value="1"/>
</dbReference>
<keyword evidence="5" id="KW-1185">Reference proteome</keyword>
<dbReference type="InterPro" id="IPR027159">
    <property type="entry name" value="CBP80"/>
</dbReference>